<dbReference type="InterPro" id="IPR036188">
    <property type="entry name" value="FAD/NAD-bd_sf"/>
</dbReference>
<dbReference type="Gene3D" id="3.50.50.60">
    <property type="entry name" value="FAD/NAD(P)-binding domain"/>
    <property type="match status" value="1"/>
</dbReference>
<evidence type="ECO:0000256" key="1">
    <source>
        <dbReference type="ARBA" id="ARBA00001974"/>
    </source>
</evidence>
<evidence type="ECO:0000256" key="3">
    <source>
        <dbReference type="ARBA" id="ARBA00007588"/>
    </source>
</evidence>
<evidence type="ECO:0000256" key="2">
    <source>
        <dbReference type="ARBA" id="ARBA00004924"/>
    </source>
</evidence>
<evidence type="ECO:0000256" key="14">
    <source>
        <dbReference type="ARBA" id="ARBA00032738"/>
    </source>
</evidence>
<comment type="catalytic activity">
    <reaction evidence="15">
        <text>L-lysine + NADPH + O2 = N(6)-hydroxy-L-lysine + NADP(+) + H2O</text>
        <dbReference type="Rhea" id="RHEA:23228"/>
        <dbReference type="ChEBI" id="CHEBI:15377"/>
        <dbReference type="ChEBI" id="CHEBI:15379"/>
        <dbReference type="ChEBI" id="CHEBI:32551"/>
        <dbReference type="ChEBI" id="CHEBI:57783"/>
        <dbReference type="ChEBI" id="CHEBI:57820"/>
        <dbReference type="ChEBI" id="CHEBI:58349"/>
        <dbReference type="EC" id="1.14.13.59"/>
    </reaction>
</comment>
<evidence type="ECO:0000256" key="5">
    <source>
        <dbReference type="ARBA" id="ARBA00016406"/>
    </source>
</evidence>
<evidence type="ECO:0000256" key="12">
    <source>
        <dbReference type="ARBA" id="ARBA00031158"/>
    </source>
</evidence>
<reference evidence="16 17" key="1">
    <citation type="submission" date="2024-06" db="EMBL/GenBank/DDBJ databases">
        <title>The Natural Products Discovery Center: Release of the First 8490 Sequenced Strains for Exploring Actinobacteria Biosynthetic Diversity.</title>
        <authorList>
            <person name="Kalkreuter E."/>
            <person name="Kautsar S.A."/>
            <person name="Yang D."/>
            <person name="Bader C.D."/>
            <person name="Teijaro C.N."/>
            <person name="Fluegel L."/>
            <person name="Davis C.M."/>
            <person name="Simpson J.R."/>
            <person name="Lauterbach L."/>
            <person name="Steele A.D."/>
            <person name="Gui C."/>
            <person name="Meng S."/>
            <person name="Li G."/>
            <person name="Viehrig K."/>
            <person name="Ye F."/>
            <person name="Su P."/>
            <person name="Kiefer A.F."/>
            <person name="Nichols A."/>
            <person name="Cepeda A.J."/>
            <person name="Yan W."/>
            <person name="Fan B."/>
            <person name="Jiang Y."/>
            <person name="Adhikari A."/>
            <person name="Zheng C.-J."/>
            <person name="Schuster L."/>
            <person name="Cowan T.M."/>
            <person name="Smanski M.J."/>
            <person name="Chevrette M.G."/>
            <person name="De Carvalho L.P.S."/>
            <person name="Shen B."/>
        </authorList>
    </citation>
    <scope>NUCLEOTIDE SEQUENCE [LARGE SCALE GENOMIC DNA]</scope>
    <source>
        <strain evidence="16 17">NPDC001166</strain>
    </source>
</reference>
<evidence type="ECO:0000256" key="11">
    <source>
        <dbReference type="ARBA" id="ARBA00029939"/>
    </source>
</evidence>
<keyword evidence="7" id="KW-0274">FAD</keyword>
<keyword evidence="9" id="KW-0560">Oxidoreductase</keyword>
<comment type="cofactor">
    <cofactor evidence="1">
        <name>FAD</name>
        <dbReference type="ChEBI" id="CHEBI:57692"/>
    </cofactor>
</comment>
<dbReference type="PANTHER" id="PTHR42802">
    <property type="entry name" value="MONOOXYGENASE"/>
    <property type="match status" value="1"/>
</dbReference>
<keyword evidence="6" id="KW-0285">Flavoprotein</keyword>
<dbReference type="SUPFAM" id="SSF51905">
    <property type="entry name" value="FAD/NAD(P)-binding domain"/>
    <property type="match status" value="1"/>
</dbReference>
<comment type="similarity">
    <text evidence="3">Belongs to the lysine N(6)-hydroxylase/L-ornithine N(5)-oxygenase family.</text>
</comment>
<proteinExistence type="inferred from homology"/>
<name>A0ABV1UKI1_9ACTN</name>
<organism evidence="16 17">
    <name type="scientific">Streptomyces sp. 900105245</name>
    <dbReference type="NCBI Taxonomy" id="3154379"/>
    <lineage>
        <taxon>Bacteria</taxon>
        <taxon>Bacillati</taxon>
        <taxon>Actinomycetota</taxon>
        <taxon>Actinomycetes</taxon>
        <taxon>Kitasatosporales</taxon>
        <taxon>Streptomycetaceae</taxon>
        <taxon>Streptomyces</taxon>
    </lineage>
</organism>
<evidence type="ECO:0000256" key="13">
    <source>
        <dbReference type="ARBA" id="ARBA00032493"/>
    </source>
</evidence>
<dbReference type="PANTHER" id="PTHR42802:SF1">
    <property type="entry name" value="L-ORNITHINE N(5)-MONOOXYGENASE"/>
    <property type="match status" value="1"/>
</dbReference>
<evidence type="ECO:0000256" key="8">
    <source>
        <dbReference type="ARBA" id="ARBA00022857"/>
    </source>
</evidence>
<dbReference type="Pfam" id="PF13434">
    <property type="entry name" value="Lys_Orn_oxgnase"/>
    <property type="match status" value="1"/>
</dbReference>
<keyword evidence="17" id="KW-1185">Reference proteome</keyword>
<dbReference type="GO" id="GO:0004497">
    <property type="term" value="F:monooxygenase activity"/>
    <property type="evidence" value="ECO:0007669"/>
    <property type="project" value="UniProtKB-KW"/>
</dbReference>
<evidence type="ECO:0000256" key="9">
    <source>
        <dbReference type="ARBA" id="ARBA00023002"/>
    </source>
</evidence>
<evidence type="ECO:0000256" key="10">
    <source>
        <dbReference type="ARBA" id="ARBA00023033"/>
    </source>
</evidence>
<dbReference type="EC" id="1.14.13.59" evidence="4"/>
<evidence type="ECO:0000313" key="17">
    <source>
        <dbReference type="Proteomes" id="UP001470023"/>
    </source>
</evidence>
<sequence length="437" mass="48999">MGKQPDYDVVGIGVGPFNLGLAALCDGVKDLRAVFFDERPTFDWHPGLLLDGATLQVPFLADLVSLVCPTSRWSFLNYLHTRERLFAYSFMDSPNPLRSEYNDYCQWVANSLPSCRFGTRIESVSWDADHQYFVITTETVETGQQCIVTSRNIAVGIGTEPVLPAILQAAAGDRIFHSAQYLEKLPGLDGYRDITVIGSGQSGAEIFLDLLQQQGTKNRTLRWITRSRAFRPMAYSQLGLEHFTPDYTRYFYSLEQSVKDEILPSQWNLYNAISEETLAAIYGLLYERTIGGRPSTEYLTPAAELESVWSHESGCELSFRQVEQDTRFMVDTECVIAATGYRRRPAEILKPIEHMITLDEAGRYRIGEGHKLFLNEEVAGSIFIQNAEAHTHGVSAPDLGLGACRNANIINSLAGRTVYRLPRKAAFTHFDPPYPAV</sequence>
<comment type="pathway">
    <text evidence="2">Siderophore biosynthesis.</text>
</comment>
<keyword evidence="8" id="KW-0521">NADP</keyword>
<dbReference type="EMBL" id="JBEPAZ010000092">
    <property type="protein sequence ID" value="MER6434239.1"/>
    <property type="molecule type" value="Genomic_DNA"/>
</dbReference>
<dbReference type="Proteomes" id="UP001470023">
    <property type="component" value="Unassembled WGS sequence"/>
</dbReference>
<keyword evidence="10 16" id="KW-0503">Monooxygenase</keyword>
<dbReference type="RefSeq" id="WP_352066101.1">
    <property type="nucleotide sequence ID" value="NZ_JBEPAZ010000092.1"/>
</dbReference>
<protein>
    <recommendedName>
        <fullName evidence="5">L-lysine N6-monooxygenase MbtG</fullName>
        <ecNumber evidence="4">1.14.13.59</ecNumber>
    </recommendedName>
    <alternativeName>
        <fullName evidence="14">Lysine 6-N-hydroxylase</fullName>
    </alternativeName>
    <alternativeName>
        <fullName evidence="13">Lysine N6-hydroxylase</fullName>
    </alternativeName>
    <alternativeName>
        <fullName evidence="11">Lysine-N-oxygenase</fullName>
    </alternativeName>
    <alternativeName>
        <fullName evidence="12">Mycobactin synthase protein G</fullName>
    </alternativeName>
</protein>
<evidence type="ECO:0000256" key="15">
    <source>
        <dbReference type="ARBA" id="ARBA00048407"/>
    </source>
</evidence>
<comment type="caution">
    <text evidence="16">The sequence shown here is derived from an EMBL/GenBank/DDBJ whole genome shotgun (WGS) entry which is preliminary data.</text>
</comment>
<evidence type="ECO:0000256" key="6">
    <source>
        <dbReference type="ARBA" id="ARBA00022630"/>
    </source>
</evidence>
<dbReference type="InterPro" id="IPR025700">
    <property type="entry name" value="Lys/Orn_oxygenase"/>
</dbReference>
<evidence type="ECO:0000313" key="16">
    <source>
        <dbReference type="EMBL" id="MER6434239.1"/>
    </source>
</evidence>
<gene>
    <name evidence="16" type="ORF">ABT272_42215</name>
</gene>
<evidence type="ECO:0000256" key="4">
    <source>
        <dbReference type="ARBA" id="ARBA00013076"/>
    </source>
</evidence>
<accession>A0ABV1UKI1</accession>
<evidence type="ECO:0000256" key="7">
    <source>
        <dbReference type="ARBA" id="ARBA00022827"/>
    </source>
</evidence>